<organism evidence="2 3">
    <name type="scientific">Lysobacter dokdonensis DS-58</name>
    <dbReference type="NCBI Taxonomy" id="1300345"/>
    <lineage>
        <taxon>Bacteria</taxon>
        <taxon>Pseudomonadati</taxon>
        <taxon>Pseudomonadota</taxon>
        <taxon>Gammaproteobacteria</taxon>
        <taxon>Lysobacterales</taxon>
        <taxon>Lysobacteraceae</taxon>
        <taxon>Noviluteimonas</taxon>
    </lineage>
</organism>
<dbReference type="OrthoDB" id="9809379at2"/>
<dbReference type="InterPro" id="IPR054472">
    <property type="entry name" value="WHD"/>
</dbReference>
<dbReference type="Pfam" id="PF22977">
    <property type="entry name" value="WHD"/>
    <property type="match status" value="1"/>
</dbReference>
<dbReference type="GO" id="GO:0016887">
    <property type="term" value="F:ATP hydrolysis activity"/>
    <property type="evidence" value="ECO:0007669"/>
    <property type="project" value="InterPro"/>
</dbReference>
<dbReference type="PANTHER" id="PTHR46411:SF3">
    <property type="entry name" value="AAA+ ATPASE DOMAIN-CONTAINING PROTEIN"/>
    <property type="match status" value="1"/>
</dbReference>
<evidence type="ECO:0000313" key="2">
    <source>
        <dbReference type="EMBL" id="KGQ19365.1"/>
    </source>
</evidence>
<dbReference type="Proteomes" id="UP000030518">
    <property type="component" value="Unassembled WGS sequence"/>
</dbReference>
<dbReference type="InterPro" id="IPR003593">
    <property type="entry name" value="AAA+_ATPase"/>
</dbReference>
<dbReference type="AlphaFoldDB" id="A0A0A2WM52"/>
<dbReference type="GO" id="GO:0005524">
    <property type="term" value="F:ATP binding"/>
    <property type="evidence" value="ECO:0007669"/>
    <property type="project" value="InterPro"/>
</dbReference>
<dbReference type="Gene3D" id="3.40.50.300">
    <property type="entry name" value="P-loop containing nucleotide triphosphate hydrolases"/>
    <property type="match status" value="1"/>
</dbReference>
<evidence type="ECO:0000259" key="1">
    <source>
        <dbReference type="SMART" id="SM00382"/>
    </source>
</evidence>
<gene>
    <name evidence="2" type="ORF">LF41_3015</name>
</gene>
<keyword evidence="2" id="KW-0132">Cell division</keyword>
<dbReference type="Pfam" id="PF00004">
    <property type="entry name" value="AAA"/>
    <property type="match status" value="1"/>
</dbReference>
<accession>A0A0A2WM52</accession>
<dbReference type="SMART" id="SM00382">
    <property type="entry name" value="AAA"/>
    <property type="match status" value="1"/>
</dbReference>
<evidence type="ECO:0000313" key="3">
    <source>
        <dbReference type="Proteomes" id="UP000030518"/>
    </source>
</evidence>
<feature type="domain" description="AAA+ ATPase" evidence="1">
    <location>
        <begin position="512"/>
        <end position="644"/>
    </location>
</feature>
<keyword evidence="3" id="KW-1185">Reference proteome</keyword>
<dbReference type="STRING" id="1300345.LF41_3015"/>
<sequence length="752" mass="82890">MARSPTPYDSNEAHLRDELARVGALLRAQLLRFRAADPEAHRERFWHLTDDDLDALSRDEALSPLDAFAPTDDIQALLDACADKRTEIAARVAITKDVDLRLPRLVREFDLSAEDTDIVLVALLPAVHSTFRHLLGVLQRDPARTHATVGLIVEMLATSARDHARLHARLSPTGRLIGARLMALGGNDDEPLVTRPALVEERVLTFLFGDDAADPRIANVARAFADTVDLATLPLAPETMSRLEMLPNLRVAEPETMQRLRVRFAGPDPALAVRAFSTVAQALQRGLLVVDVEAALSGTVAWPLVVELALREARLTGSIPFFSGMEHLQDAPENAQRNAAFARCLAAFPHVAATSTTGASAVDAATGDWVPFRIDAPTIAMREKLWKRLFARESTPIPDADALAAALARAFQFTDSQLRDAWHAARGLARHRNIFIPSIAPADLYAACRLQSATRLVAFAQRLEPRPQLNLEDDIVLPTASQHLLRELRTRIRHHAHIHAAMGLGDHMRLGRGVIALFVGGSGTGKTMAAEVLASEQHLDLYRIDVASLTSKWVGETEKNLAKIFADAERANCVLFFDEADAIFGRRGQIKDAQDRWAGLEVNFLLQRIEEYSGVVILATNLRQNMDEAFQRRIHVIVEFPVPDARSRRAIWERLLPASPRCAVGTAELDEIAQRFELTGGSIRNVVLDACFRARAEGEQARLNSRHLVASVARELQKLSRPVTRGEFGGFYDWAMADVVAPPENAPVKRAS</sequence>
<proteinExistence type="predicted"/>
<dbReference type="RefSeq" id="WP_036168343.1">
    <property type="nucleotide sequence ID" value="NZ_JRKJ01000008.1"/>
</dbReference>
<dbReference type="SUPFAM" id="SSF52540">
    <property type="entry name" value="P-loop containing nucleoside triphosphate hydrolases"/>
    <property type="match status" value="1"/>
</dbReference>
<name>A0A0A2WM52_9GAMM</name>
<reference evidence="2 3" key="1">
    <citation type="submission" date="2014-09" db="EMBL/GenBank/DDBJ databases">
        <title>Genome sequences of Lysobacter dokdonensis DS-58.</title>
        <authorList>
            <person name="Kim J.F."/>
            <person name="Kwak M.-J."/>
        </authorList>
    </citation>
    <scope>NUCLEOTIDE SEQUENCE [LARGE SCALE GENOMIC DNA]</scope>
    <source>
        <strain evidence="2 3">DS-58</strain>
    </source>
</reference>
<dbReference type="PATRIC" id="fig|1300345.3.peg.1558"/>
<dbReference type="GO" id="GO:0051301">
    <property type="term" value="P:cell division"/>
    <property type="evidence" value="ECO:0007669"/>
    <property type="project" value="UniProtKB-KW"/>
</dbReference>
<dbReference type="PANTHER" id="PTHR46411">
    <property type="entry name" value="FAMILY ATPASE, PUTATIVE-RELATED"/>
    <property type="match status" value="1"/>
</dbReference>
<dbReference type="EMBL" id="JRKJ01000008">
    <property type="protein sequence ID" value="KGQ19365.1"/>
    <property type="molecule type" value="Genomic_DNA"/>
</dbReference>
<dbReference type="InterPro" id="IPR027417">
    <property type="entry name" value="P-loop_NTPase"/>
</dbReference>
<dbReference type="eggNOG" id="COG0464">
    <property type="taxonomic scope" value="Bacteria"/>
</dbReference>
<dbReference type="InterPro" id="IPR003959">
    <property type="entry name" value="ATPase_AAA_core"/>
</dbReference>
<comment type="caution">
    <text evidence="2">The sequence shown here is derived from an EMBL/GenBank/DDBJ whole genome shotgun (WGS) entry which is preliminary data.</text>
</comment>
<protein>
    <submittedName>
        <fullName evidence="2">Cell division protein FtsH</fullName>
    </submittedName>
</protein>
<dbReference type="CDD" id="cd19481">
    <property type="entry name" value="RecA-like_protease"/>
    <property type="match status" value="1"/>
</dbReference>
<keyword evidence="2" id="KW-0131">Cell cycle</keyword>